<dbReference type="Gene3D" id="3.30.530.20">
    <property type="match status" value="1"/>
</dbReference>
<organism evidence="3 4">
    <name type="scientific">Paenibacillus glucanolyticus</name>
    <dbReference type="NCBI Taxonomy" id="59843"/>
    <lineage>
        <taxon>Bacteria</taxon>
        <taxon>Bacillati</taxon>
        <taxon>Bacillota</taxon>
        <taxon>Bacilli</taxon>
        <taxon>Bacillales</taxon>
        <taxon>Paenibacillaceae</taxon>
        <taxon>Paenibacillus</taxon>
    </lineage>
</organism>
<keyword evidence="4" id="KW-1185">Reference proteome</keyword>
<evidence type="ECO:0000256" key="1">
    <source>
        <dbReference type="ARBA" id="ARBA00006817"/>
    </source>
</evidence>
<dbReference type="EMBL" id="LWMH01000002">
    <property type="protein sequence ID" value="KZS44287.1"/>
    <property type="molecule type" value="Genomic_DNA"/>
</dbReference>
<evidence type="ECO:0000313" key="4">
    <source>
        <dbReference type="Proteomes" id="UP000076796"/>
    </source>
</evidence>
<accession>A0A163FC92</accession>
<proteinExistence type="inferred from homology"/>
<dbReference type="AlphaFoldDB" id="A0A163FC92"/>
<dbReference type="RefSeq" id="WP_006212011.1">
    <property type="nucleotide sequence ID" value="NZ_CP147845.1"/>
</dbReference>
<dbReference type="SUPFAM" id="SSF55961">
    <property type="entry name" value="Bet v1-like"/>
    <property type="match status" value="1"/>
</dbReference>
<dbReference type="STRING" id="59843.A3958_02205"/>
<reference evidence="3" key="1">
    <citation type="journal article" date="2016" name="Genome Announc.">
        <title>Draft genomes of two strains of Paenibacillus glucanolyticus with capability to degrade lignocellulose.</title>
        <authorList>
            <person name="Mathews S.L."/>
            <person name="Pawlak J."/>
            <person name="Grunden A.M."/>
        </authorList>
    </citation>
    <scope>NUCLEOTIDE SEQUENCE [LARGE SCALE GENOMIC DNA]</scope>
    <source>
        <strain evidence="3">SLM1</strain>
    </source>
</reference>
<gene>
    <name evidence="3" type="ORF">AWU65_29955</name>
</gene>
<feature type="domain" description="Activator of Hsp90 ATPase homologue 1/2-like C-terminal" evidence="2">
    <location>
        <begin position="25"/>
        <end position="158"/>
    </location>
</feature>
<dbReference type="Pfam" id="PF08327">
    <property type="entry name" value="AHSA1"/>
    <property type="match status" value="1"/>
</dbReference>
<dbReference type="GeneID" id="97554121"/>
<protein>
    <recommendedName>
        <fullName evidence="2">Activator of Hsp90 ATPase homologue 1/2-like C-terminal domain-containing protein</fullName>
    </recommendedName>
</protein>
<name>A0A163FC92_9BACL</name>
<dbReference type="InterPro" id="IPR013538">
    <property type="entry name" value="ASHA1/2-like_C"/>
</dbReference>
<comment type="similarity">
    <text evidence="1">Belongs to the AHA1 family.</text>
</comment>
<evidence type="ECO:0000313" key="3">
    <source>
        <dbReference type="EMBL" id="KZS44287.1"/>
    </source>
</evidence>
<sequence>MSQQANKATTRVEGQALIIERIFEAPRELVWDAWTKPEHVSRWWGHGGVPLHACEIDLRVGGTYRYVQLGPDGTEFPIIGTYREIVKPERLNYTMIFDVAPYNEHESVIFDSFEQLEGGKSKLTMRTEYVSAEALQGSLASGAEQGAIASMERYAEYLAKLQQEV</sequence>
<evidence type="ECO:0000259" key="2">
    <source>
        <dbReference type="Pfam" id="PF08327"/>
    </source>
</evidence>
<comment type="caution">
    <text evidence="3">The sequence shown here is derived from an EMBL/GenBank/DDBJ whole genome shotgun (WGS) entry which is preliminary data.</text>
</comment>
<dbReference type="Proteomes" id="UP000076796">
    <property type="component" value="Unassembled WGS sequence"/>
</dbReference>
<dbReference type="InterPro" id="IPR023393">
    <property type="entry name" value="START-like_dom_sf"/>
</dbReference>